<keyword evidence="3" id="KW-0547">Nucleotide-binding</keyword>
<evidence type="ECO:0000256" key="4">
    <source>
        <dbReference type="ARBA" id="ARBA00022801"/>
    </source>
</evidence>
<accession>A0ABU3GGU7</accession>
<evidence type="ECO:0000256" key="6">
    <source>
        <dbReference type="ARBA" id="ARBA00022840"/>
    </source>
</evidence>
<dbReference type="InterPro" id="IPR027417">
    <property type="entry name" value="P-loop_NTPase"/>
</dbReference>
<evidence type="ECO:0000256" key="10">
    <source>
        <dbReference type="ARBA" id="ARBA00034808"/>
    </source>
</evidence>
<dbReference type="NCBIfam" id="TIGR00614">
    <property type="entry name" value="recQ_fam"/>
    <property type="match status" value="1"/>
</dbReference>
<keyword evidence="5 16" id="KW-0347">Helicase</keyword>
<dbReference type="InterPro" id="IPR004589">
    <property type="entry name" value="DNA_helicase_ATP-dep_RecQ"/>
</dbReference>
<dbReference type="InterPro" id="IPR014001">
    <property type="entry name" value="Helicase_ATP-bd"/>
</dbReference>
<evidence type="ECO:0000256" key="3">
    <source>
        <dbReference type="ARBA" id="ARBA00022741"/>
    </source>
</evidence>
<keyword evidence="7" id="KW-0238">DNA-binding</keyword>
<dbReference type="InterPro" id="IPR011545">
    <property type="entry name" value="DEAD/DEAH_box_helicase_dom"/>
</dbReference>
<organism evidence="16 17">
    <name type="scientific">Microbacterium aquilitoris</name>
    <dbReference type="NCBI Taxonomy" id="3067307"/>
    <lineage>
        <taxon>Bacteria</taxon>
        <taxon>Bacillati</taxon>
        <taxon>Actinomycetota</taxon>
        <taxon>Actinomycetes</taxon>
        <taxon>Micrococcales</taxon>
        <taxon>Microbacteriaceae</taxon>
        <taxon>Microbacterium</taxon>
    </lineage>
</organism>
<feature type="region of interest" description="Disordered" evidence="13">
    <location>
        <begin position="1"/>
        <end position="37"/>
    </location>
</feature>
<sequence>MPEASGVKGVLGRCGVDDRGGMPRRSTSASSAPDRAEVERVAAERFGLTHLRPAQLDAIEAAAGGRDVMVVWATGSGKSAVYQVTAALRPGVTVVVSPLIALQEDQLAGLAHAPDAPKAVALNSGRGEKARAEAWRRLREGEATYVLLAPEQLAGDEVVAELATLDIALLAVDEAHCIASWGHDFRPDYLGLGEVAERLGRPPILALTATASTPVREEIAARLGLDDPSIHIGDVDRPSIRLGVRRHGDDREKRAAVVDEVASLPVPGLLYTSTRRSAERYADDLTERGKRARAYHAGLPSKERAEVHRQFLCDELDVVVATSAFGMGIDKENVRFVIHADVPESIDAYFQELGRAGRDGEEAHGTLHYRAEDLALRRYFATKNPDAAELRALMRAMSTRARLKSALAKESGLSPRRVTGLLTLLIDTGSARASKSGVSLRRNLDERAAVKAALERVEERERIERSRIETMREYAETRRCRRQVLLGYFGQDLDEPCGNCDTCAAGAADAVRAPASASDAGFEIDEKVSHREWGAGTVVSIDDDRMRVFFDSEGYKVLSLEIVEREHLLKAG</sequence>
<evidence type="ECO:0000256" key="1">
    <source>
        <dbReference type="ARBA" id="ARBA00005446"/>
    </source>
</evidence>
<evidence type="ECO:0000256" key="12">
    <source>
        <dbReference type="ARBA" id="ARBA00044550"/>
    </source>
</evidence>
<protein>
    <recommendedName>
        <fullName evidence="11">ATP-dependent DNA helicase RecQ</fullName>
        <ecNumber evidence="10">5.6.2.4</ecNumber>
    </recommendedName>
    <alternativeName>
        <fullName evidence="12">DNA 3'-5' helicase RecQ</fullName>
    </alternativeName>
</protein>
<dbReference type="GO" id="GO:0003678">
    <property type="term" value="F:DNA helicase activity"/>
    <property type="evidence" value="ECO:0007669"/>
    <property type="project" value="UniProtKB-EC"/>
</dbReference>
<evidence type="ECO:0000256" key="13">
    <source>
        <dbReference type="SAM" id="MobiDB-lite"/>
    </source>
</evidence>
<proteinExistence type="inferred from homology"/>
<gene>
    <name evidence="16" type="ORF">Q9S78_04500</name>
</gene>
<dbReference type="Pfam" id="PF00270">
    <property type="entry name" value="DEAD"/>
    <property type="match status" value="1"/>
</dbReference>
<dbReference type="GO" id="GO:0016787">
    <property type="term" value="F:hydrolase activity"/>
    <property type="evidence" value="ECO:0007669"/>
    <property type="project" value="UniProtKB-KW"/>
</dbReference>
<dbReference type="CDD" id="cd17920">
    <property type="entry name" value="DEXHc_RecQ"/>
    <property type="match status" value="1"/>
</dbReference>
<dbReference type="PANTHER" id="PTHR13710:SF105">
    <property type="entry name" value="ATP-DEPENDENT DNA HELICASE Q1"/>
    <property type="match status" value="1"/>
</dbReference>
<comment type="similarity">
    <text evidence="1">Belongs to the helicase family. RecQ subfamily.</text>
</comment>
<keyword evidence="4 16" id="KW-0378">Hydrolase</keyword>
<dbReference type="EC" id="5.6.2.4" evidence="10"/>
<dbReference type="SMART" id="SM00487">
    <property type="entry name" value="DEXDc"/>
    <property type="match status" value="1"/>
</dbReference>
<keyword evidence="6" id="KW-0067">ATP-binding</keyword>
<feature type="domain" description="Helicase C-terminal" evidence="15">
    <location>
        <begin position="256"/>
        <end position="398"/>
    </location>
</feature>
<dbReference type="RefSeq" id="WP_311869677.1">
    <property type="nucleotide sequence ID" value="NZ_JAUZVT010000001.1"/>
</dbReference>
<evidence type="ECO:0000256" key="7">
    <source>
        <dbReference type="ARBA" id="ARBA00023125"/>
    </source>
</evidence>
<keyword evidence="8" id="KW-0413">Isomerase</keyword>
<dbReference type="Pfam" id="PF00271">
    <property type="entry name" value="Helicase_C"/>
    <property type="match status" value="1"/>
</dbReference>
<dbReference type="EMBL" id="JAUZVT010000001">
    <property type="protein sequence ID" value="MDT3329923.1"/>
    <property type="molecule type" value="Genomic_DNA"/>
</dbReference>
<evidence type="ECO:0000256" key="11">
    <source>
        <dbReference type="ARBA" id="ARBA00044535"/>
    </source>
</evidence>
<evidence type="ECO:0000256" key="8">
    <source>
        <dbReference type="ARBA" id="ARBA00023235"/>
    </source>
</evidence>
<evidence type="ECO:0000259" key="15">
    <source>
        <dbReference type="PROSITE" id="PS51194"/>
    </source>
</evidence>
<dbReference type="InterPro" id="IPR001650">
    <property type="entry name" value="Helicase_C-like"/>
</dbReference>
<feature type="domain" description="Helicase ATP-binding" evidence="14">
    <location>
        <begin position="59"/>
        <end position="229"/>
    </location>
</feature>
<keyword evidence="2" id="KW-0479">Metal-binding</keyword>
<dbReference type="Pfam" id="PF21196">
    <property type="entry name" value="PcrA_UvrD_tudor"/>
    <property type="match status" value="1"/>
</dbReference>
<dbReference type="PANTHER" id="PTHR13710">
    <property type="entry name" value="DNA HELICASE RECQ FAMILY MEMBER"/>
    <property type="match status" value="1"/>
</dbReference>
<evidence type="ECO:0000259" key="14">
    <source>
        <dbReference type="PROSITE" id="PS51192"/>
    </source>
</evidence>
<dbReference type="Proteomes" id="UP001262835">
    <property type="component" value="Unassembled WGS sequence"/>
</dbReference>
<dbReference type="PROSITE" id="PS51194">
    <property type="entry name" value="HELICASE_CTER"/>
    <property type="match status" value="1"/>
</dbReference>
<evidence type="ECO:0000256" key="5">
    <source>
        <dbReference type="ARBA" id="ARBA00022806"/>
    </source>
</evidence>
<comment type="catalytic activity">
    <reaction evidence="9">
        <text>Couples ATP hydrolysis with the unwinding of duplex DNA by translocating in the 3'-5' direction.</text>
        <dbReference type="EC" id="5.6.2.4"/>
    </reaction>
</comment>
<comment type="caution">
    <text evidence="16">The sequence shown here is derived from an EMBL/GenBank/DDBJ whole genome shotgun (WGS) entry which is preliminary data.</text>
</comment>
<evidence type="ECO:0000313" key="16">
    <source>
        <dbReference type="EMBL" id="MDT3329923.1"/>
    </source>
</evidence>
<dbReference type="PROSITE" id="PS51192">
    <property type="entry name" value="HELICASE_ATP_BIND_1"/>
    <property type="match status" value="1"/>
</dbReference>
<evidence type="ECO:0000256" key="9">
    <source>
        <dbReference type="ARBA" id="ARBA00034617"/>
    </source>
</evidence>
<dbReference type="SUPFAM" id="SSF52540">
    <property type="entry name" value="P-loop containing nucleoside triphosphate hydrolases"/>
    <property type="match status" value="1"/>
</dbReference>
<dbReference type="InterPro" id="IPR036388">
    <property type="entry name" value="WH-like_DNA-bd_sf"/>
</dbReference>
<dbReference type="Pfam" id="PF16124">
    <property type="entry name" value="RecQ_Zn_bind"/>
    <property type="match status" value="1"/>
</dbReference>
<name>A0ABU3GGU7_9MICO</name>
<dbReference type="Gene3D" id="1.10.10.10">
    <property type="entry name" value="Winged helix-like DNA-binding domain superfamily/Winged helix DNA-binding domain"/>
    <property type="match status" value="1"/>
</dbReference>
<dbReference type="InterPro" id="IPR032284">
    <property type="entry name" value="RecQ_Zn-bd"/>
</dbReference>
<keyword evidence="17" id="KW-1185">Reference proteome</keyword>
<evidence type="ECO:0000256" key="2">
    <source>
        <dbReference type="ARBA" id="ARBA00022723"/>
    </source>
</evidence>
<reference evidence="16 17" key="1">
    <citation type="submission" date="2023-08" db="EMBL/GenBank/DDBJ databases">
        <title>Microbacterium aquilitoris sp. nov. and Microbacterium gwkjibeachense sp. nov., isolated from beach.</title>
        <authorList>
            <person name="Lee S.D."/>
            <person name="Yang H."/>
            <person name="Kim I."/>
        </authorList>
    </citation>
    <scope>NUCLEOTIDE SEQUENCE [LARGE SCALE GENOMIC DNA]</scope>
    <source>
        <strain evidence="16 17">KSW-18</strain>
    </source>
</reference>
<dbReference type="SMART" id="SM00490">
    <property type="entry name" value="HELICc"/>
    <property type="match status" value="1"/>
</dbReference>
<evidence type="ECO:0000313" key="17">
    <source>
        <dbReference type="Proteomes" id="UP001262835"/>
    </source>
</evidence>
<dbReference type="Gene3D" id="3.40.50.300">
    <property type="entry name" value="P-loop containing nucleotide triphosphate hydrolases"/>
    <property type="match status" value="2"/>
</dbReference>